<dbReference type="Pfam" id="PF00300">
    <property type="entry name" value="His_Phos_1"/>
    <property type="match status" value="1"/>
</dbReference>
<dbReference type="OrthoDB" id="9781415at2"/>
<evidence type="ECO:0000313" key="6">
    <source>
        <dbReference type="Proteomes" id="UP000006327"/>
    </source>
</evidence>
<feature type="binding site" evidence="4">
    <location>
        <position position="70"/>
    </location>
    <ligand>
        <name>substrate</name>
    </ligand>
</feature>
<organism evidence="5 6">
    <name type="scientific">Paraglaciecola arctica BSs20135</name>
    <dbReference type="NCBI Taxonomy" id="493475"/>
    <lineage>
        <taxon>Bacteria</taxon>
        <taxon>Pseudomonadati</taxon>
        <taxon>Pseudomonadota</taxon>
        <taxon>Gammaproteobacteria</taxon>
        <taxon>Alteromonadales</taxon>
        <taxon>Alteromonadaceae</taxon>
        <taxon>Paraglaciecola</taxon>
    </lineage>
</organism>
<dbReference type="PANTHER" id="PTHR48100">
    <property type="entry name" value="BROAD-SPECIFICITY PHOSPHATASE YOR283W-RELATED"/>
    <property type="match status" value="1"/>
</dbReference>
<sequence length="201" mass="22783">MGKDCVIKHSLNPTYLYLCRHGQSQYNAYGRLQGQLESPLTSLGKQQARDLALRAKAWDIKHIISSPLGRAQQTADICAQALKLSMAVCSGFEERHYGHWQGSFIEQLADFAVFKQQCYLKKDWLPCEGAESTENVRSRMLKQLNLLSQNHTENILVISHGDAIDCLLSKWTTPKNISNSQHLRLVKNTNSFVWDEQCTAC</sequence>
<feature type="binding site" evidence="4">
    <location>
        <begin position="94"/>
        <end position="97"/>
    </location>
    <ligand>
        <name>substrate</name>
    </ligand>
</feature>
<dbReference type="InterPro" id="IPR029033">
    <property type="entry name" value="His_PPase_superfam"/>
</dbReference>
<dbReference type="Gene3D" id="3.40.50.1240">
    <property type="entry name" value="Phosphoglycerate mutase-like"/>
    <property type="match status" value="1"/>
</dbReference>
<dbReference type="PANTHER" id="PTHR48100:SF1">
    <property type="entry name" value="HISTIDINE PHOSPHATASE FAMILY PROTEIN-RELATED"/>
    <property type="match status" value="1"/>
</dbReference>
<keyword evidence="2" id="KW-0413">Isomerase</keyword>
<proteinExistence type="predicted"/>
<dbReference type="InterPro" id="IPR013078">
    <property type="entry name" value="His_Pase_superF_clade-1"/>
</dbReference>
<evidence type="ECO:0000256" key="3">
    <source>
        <dbReference type="PIRSR" id="PIRSR613078-1"/>
    </source>
</evidence>
<dbReference type="eggNOG" id="COG0406">
    <property type="taxonomic scope" value="Bacteria"/>
</dbReference>
<dbReference type="SMART" id="SM00855">
    <property type="entry name" value="PGAM"/>
    <property type="match status" value="1"/>
</dbReference>
<feature type="active site" description="Proton donor/acceptor" evidence="3">
    <location>
        <position position="94"/>
    </location>
</feature>
<dbReference type="Proteomes" id="UP000006327">
    <property type="component" value="Unassembled WGS sequence"/>
</dbReference>
<gene>
    <name evidence="5" type="primary">gpmB</name>
    <name evidence="5" type="ORF">GARC_4599</name>
</gene>
<dbReference type="RefSeq" id="WP_007624624.1">
    <property type="nucleotide sequence ID" value="NZ_BAEO01000062.1"/>
</dbReference>
<comment type="caution">
    <text evidence="5">The sequence shown here is derived from an EMBL/GenBank/DDBJ whole genome shotgun (WGS) entry which is preliminary data.</text>
</comment>
<evidence type="ECO:0000256" key="1">
    <source>
        <dbReference type="ARBA" id="ARBA00023152"/>
    </source>
</evidence>
<evidence type="ECO:0000256" key="2">
    <source>
        <dbReference type="ARBA" id="ARBA00023235"/>
    </source>
</evidence>
<dbReference type="GO" id="GO:0016791">
    <property type="term" value="F:phosphatase activity"/>
    <property type="evidence" value="ECO:0007669"/>
    <property type="project" value="TreeGrafter"/>
</dbReference>
<feature type="binding site" evidence="4">
    <location>
        <begin position="20"/>
        <end position="27"/>
    </location>
    <ligand>
        <name>substrate</name>
    </ligand>
</feature>
<dbReference type="SUPFAM" id="SSF53254">
    <property type="entry name" value="Phosphoglycerate mutase-like"/>
    <property type="match status" value="1"/>
</dbReference>
<evidence type="ECO:0000313" key="5">
    <source>
        <dbReference type="EMBL" id="GAC21541.1"/>
    </source>
</evidence>
<reference evidence="5 6" key="1">
    <citation type="journal article" date="2017" name="Antonie Van Leeuwenhoek">
        <title>Rhizobium rhizosphaerae sp. nov., a novel species isolated from rice rhizosphere.</title>
        <authorList>
            <person name="Zhao J.J."/>
            <person name="Zhang J."/>
            <person name="Zhang R.J."/>
            <person name="Zhang C.W."/>
            <person name="Yin H.Q."/>
            <person name="Zhang X.X."/>
        </authorList>
    </citation>
    <scope>NUCLEOTIDE SEQUENCE [LARGE SCALE GENOMIC DNA]</scope>
    <source>
        <strain evidence="5 6">BSs20135</strain>
    </source>
</reference>
<dbReference type="InterPro" id="IPR050275">
    <property type="entry name" value="PGM_Phosphatase"/>
</dbReference>
<dbReference type="AlphaFoldDB" id="K6YC55"/>
<dbReference type="STRING" id="493475.GARC_4599"/>
<dbReference type="EMBL" id="BAEO01000062">
    <property type="protein sequence ID" value="GAC21541.1"/>
    <property type="molecule type" value="Genomic_DNA"/>
</dbReference>
<dbReference type="InterPro" id="IPR001345">
    <property type="entry name" value="PG/BPGM_mutase_AS"/>
</dbReference>
<accession>K6YC55</accession>
<evidence type="ECO:0000256" key="4">
    <source>
        <dbReference type="PIRSR" id="PIRSR613078-2"/>
    </source>
</evidence>
<dbReference type="PROSITE" id="PS00175">
    <property type="entry name" value="PG_MUTASE"/>
    <property type="match status" value="1"/>
</dbReference>
<name>K6YC55_9ALTE</name>
<dbReference type="CDD" id="cd07067">
    <property type="entry name" value="HP_PGM_like"/>
    <property type="match status" value="1"/>
</dbReference>
<dbReference type="GO" id="GO:0005737">
    <property type="term" value="C:cytoplasm"/>
    <property type="evidence" value="ECO:0007669"/>
    <property type="project" value="TreeGrafter"/>
</dbReference>
<keyword evidence="1" id="KW-0324">Glycolysis</keyword>
<feature type="active site" description="Tele-phosphohistidine intermediate" evidence="3">
    <location>
        <position position="21"/>
    </location>
</feature>
<keyword evidence="6" id="KW-1185">Reference proteome</keyword>
<protein>
    <submittedName>
        <fullName evidence="5">Probable phosphoglycerate mutase gpmB</fullName>
    </submittedName>
</protein>